<sequence length="37" mass="4098">MEANPNPNSLKFVANFLLVDEASALISLMPARRRTPI</sequence>
<dbReference type="Proteomes" id="UP000005551">
    <property type="component" value="Unassembled WGS sequence"/>
</dbReference>
<protein>
    <submittedName>
        <fullName evidence="1">Uncharacterized protein</fullName>
    </submittedName>
</protein>
<name>I5CA87_9BACT</name>
<comment type="caution">
    <text evidence="1">The sequence shown here is derived from an EMBL/GenBank/DDBJ whole genome shotgun (WGS) entry which is preliminary data.</text>
</comment>
<reference evidence="1 2" key="1">
    <citation type="submission" date="2012-05" db="EMBL/GenBank/DDBJ databases">
        <title>Genome sequence of Nitritalea halalkaliphila LW7.</title>
        <authorList>
            <person name="Jangir P.K."/>
            <person name="Singh A."/>
            <person name="Shivaji S."/>
            <person name="Sharma R."/>
        </authorList>
    </citation>
    <scope>NUCLEOTIDE SEQUENCE [LARGE SCALE GENOMIC DNA]</scope>
    <source>
        <strain evidence="1 2">LW7</strain>
    </source>
</reference>
<dbReference type="EMBL" id="AJYA01000002">
    <property type="protein sequence ID" value="EIM78739.1"/>
    <property type="molecule type" value="Genomic_DNA"/>
</dbReference>
<evidence type="ECO:0000313" key="2">
    <source>
        <dbReference type="Proteomes" id="UP000005551"/>
    </source>
</evidence>
<proteinExistence type="predicted"/>
<accession>I5CA87</accession>
<dbReference type="PATRIC" id="fig|1189621.3.peg.349"/>
<dbReference type="AlphaFoldDB" id="I5CA87"/>
<gene>
    <name evidence="1" type="ORF">A3SI_01676</name>
</gene>
<evidence type="ECO:0000313" key="1">
    <source>
        <dbReference type="EMBL" id="EIM78739.1"/>
    </source>
</evidence>
<organism evidence="1 2">
    <name type="scientific">Nitritalea halalkaliphila LW7</name>
    <dbReference type="NCBI Taxonomy" id="1189621"/>
    <lineage>
        <taxon>Bacteria</taxon>
        <taxon>Pseudomonadati</taxon>
        <taxon>Bacteroidota</taxon>
        <taxon>Cytophagia</taxon>
        <taxon>Cytophagales</taxon>
        <taxon>Cyclobacteriaceae</taxon>
        <taxon>Nitritalea</taxon>
    </lineage>
</organism>
<dbReference type="STRING" id="1189621.A3SI_01676"/>
<keyword evidence="2" id="KW-1185">Reference proteome</keyword>